<organism evidence="1">
    <name type="scientific">Ailuropoda melanoleuca</name>
    <name type="common">Giant panda</name>
    <dbReference type="NCBI Taxonomy" id="9646"/>
    <lineage>
        <taxon>Eukaryota</taxon>
        <taxon>Metazoa</taxon>
        <taxon>Chordata</taxon>
        <taxon>Craniata</taxon>
        <taxon>Vertebrata</taxon>
        <taxon>Euteleostomi</taxon>
        <taxon>Mammalia</taxon>
        <taxon>Eutheria</taxon>
        <taxon>Laurasiatheria</taxon>
        <taxon>Carnivora</taxon>
        <taxon>Caniformia</taxon>
        <taxon>Ursidae</taxon>
        <taxon>Ailuropoda</taxon>
    </lineage>
</organism>
<dbReference type="EMBL" id="GL192561">
    <property type="protein sequence ID" value="EFB14090.1"/>
    <property type="molecule type" value="Genomic_DNA"/>
</dbReference>
<dbReference type="InParanoid" id="D2H7K8"/>
<reference evidence="1" key="1">
    <citation type="journal article" date="2010" name="Nature">
        <title>The sequence and de novo assembly of the giant panda genome.</title>
        <authorList>
            <person name="Li R."/>
            <person name="Fan W."/>
            <person name="Tian G."/>
            <person name="Zhu H."/>
            <person name="He L."/>
            <person name="Cai J."/>
            <person name="Huang Q."/>
            <person name="Cai Q."/>
            <person name="Li B."/>
            <person name="Bai Y."/>
            <person name="Zhang Z."/>
            <person name="Zhang Y."/>
            <person name="Wang W."/>
            <person name="Li J."/>
            <person name="Wei F."/>
            <person name="Li H."/>
            <person name="Jian M."/>
            <person name="Li J."/>
            <person name="Zhang Z."/>
            <person name="Nielsen R."/>
            <person name="Li D."/>
            <person name="Gu W."/>
            <person name="Yang Z."/>
            <person name="Xuan Z."/>
            <person name="Ryder O.A."/>
            <person name="Leung F.C."/>
            <person name="Zhou Y."/>
            <person name="Cao J."/>
            <person name="Sun X."/>
            <person name="Fu Y."/>
            <person name="Fang X."/>
            <person name="Guo X."/>
            <person name="Wang B."/>
            <person name="Hou R."/>
            <person name="Shen F."/>
            <person name="Mu B."/>
            <person name="Ni P."/>
            <person name="Lin R."/>
            <person name="Qian W."/>
            <person name="Wang G."/>
            <person name="Yu C."/>
            <person name="Nie W."/>
            <person name="Wang J."/>
            <person name="Wu Z."/>
            <person name="Liang H."/>
            <person name="Min J."/>
            <person name="Wu Q."/>
            <person name="Cheng S."/>
            <person name="Ruan J."/>
            <person name="Wang M."/>
            <person name="Shi Z."/>
            <person name="Wen M."/>
            <person name="Liu B."/>
            <person name="Ren X."/>
            <person name="Zheng H."/>
            <person name="Dong D."/>
            <person name="Cook K."/>
            <person name="Shan G."/>
            <person name="Zhang H."/>
            <person name="Kosiol C."/>
            <person name="Xie X."/>
            <person name="Lu Z."/>
            <person name="Zheng H."/>
            <person name="Li Y."/>
            <person name="Steiner C.C."/>
            <person name="Lam T.T."/>
            <person name="Lin S."/>
            <person name="Zhang Q."/>
            <person name="Li G."/>
            <person name="Tian J."/>
            <person name="Gong T."/>
            <person name="Liu H."/>
            <person name="Zhang D."/>
            <person name="Fang L."/>
            <person name="Ye C."/>
            <person name="Zhang J."/>
            <person name="Hu W."/>
            <person name="Xu A."/>
            <person name="Ren Y."/>
            <person name="Zhang G."/>
            <person name="Bruford M.W."/>
            <person name="Li Q."/>
            <person name="Ma L."/>
            <person name="Guo Y."/>
            <person name="An N."/>
            <person name="Hu Y."/>
            <person name="Zheng Y."/>
            <person name="Shi Y."/>
            <person name="Li Z."/>
            <person name="Liu Q."/>
            <person name="Chen Y."/>
            <person name="Zhao J."/>
            <person name="Qu N."/>
            <person name="Zhao S."/>
            <person name="Tian F."/>
            <person name="Wang X."/>
            <person name="Wang H."/>
            <person name="Xu L."/>
            <person name="Liu X."/>
            <person name="Vinar T."/>
            <person name="Wang Y."/>
            <person name="Lam T.W."/>
            <person name="Yiu S.M."/>
            <person name="Liu S."/>
            <person name="Zhang H."/>
            <person name="Li D."/>
            <person name="Huang Y."/>
            <person name="Wang X."/>
            <person name="Yang G."/>
            <person name="Jiang Z."/>
            <person name="Wang J."/>
            <person name="Qin N."/>
            <person name="Li L."/>
            <person name="Li J."/>
            <person name="Bolund L."/>
            <person name="Kristiansen K."/>
            <person name="Wong G.K."/>
            <person name="Olson M."/>
            <person name="Zhang X."/>
            <person name="Li S."/>
            <person name="Yang H."/>
            <person name="Wang J."/>
            <person name="Wang J."/>
        </authorList>
    </citation>
    <scope>NUCLEOTIDE SEQUENCE [LARGE SCALE GENOMIC DNA]</scope>
</reference>
<feature type="non-terminal residue" evidence="1">
    <location>
        <position position="1"/>
    </location>
</feature>
<sequence length="126" mass="14753">DFNIPLTAMDRSRKQKINKETMALDKTLDKMDLTDIFRTFHPKEAEHTFFSSAHGIFSKRDHILGHKSGLNKYKKTEITPCIFSDHNAMELEVNHKKKLGNTTNTWRLKNILLKNEWVNQEIKGEI</sequence>
<evidence type="ECO:0000313" key="1">
    <source>
        <dbReference type="EMBL" id="EFB14090.1"/>
    </source>
</evidence>
<dbReference type="SUPFAM" id="SSF56219">
    <property type="entry name" value="DNase I-like"/>
    <property type="match status" value="1"/>
</dbReference>
<proteinExistence type="predicted"/>
<gene>
    <name evidence="1" type="ORF">PANDA_006139</name>
</gene>
<name>D2H7K8_AILME</name>
<dbReference type="InterPro" id="IPR036691">
    <property type="entry name" value="Endo/exonu/phosph_ase_sf"/>
</dbReference>
<dbReference type="Gene3D" id="3.60.10.10">
    <property type="entry name" value="Endonuclease/exonuclease/phosphatase"/>
    <property type="match status" value="1"/>
</dbReference>
<accession>D2H7K8</accession>
<dbReference type="AlphaFoldDB" id="D2H7K8"/>
<evidence type="ECO:0008006" key="2">
    <source>
        <dbReference type="Google" id="ProtNLM"/>
    </source>
</evidence>
<feature type="non-terminal residue" evidence="1">
    <location>
        <position position="126"/>
    </location>
</feature>
<dbReference type="PANTHER" id="PTHR19446">
    <property type="entry name" value="REVERSE TRANSCRIPTASES"/>
    <property type="match status" value="1"/>
</dbReference>
<protein>
    <recommendedName>
        <fullName evidence="2">Endonuclease/exonuclease/phosphatase domain-containing protein</fullName>
    </recommendedName>
</protein>